<reference evidence="1" key="1">
    <citation type="journal article" date="2014" name="Nat. Commun.">
        <title>The tobacco genome sequence and its comparison with those of tomato and potato.</title>
        <authorList>
            <person name="Sierro N."/>
            <person name="Battey J.N."/>
            <person name="Ouadi S."/>
            <person name="Bakaher N."/>
            <person name="Bovet L."/>
            <person name="Willig A."/>
            <person name="Goepfert S."/>
            <person name="Peitsch M.C."/>
            <person name="Ivanov N.V."/>
        </authorList>
    </citation>
    <scope>NUCLEOTIDE SEQUENCE [LARGE SCALE GENOMIC DNA]</scope>
</reference>
<dbReference type="PaxDb" id="4097-A0A1S4B0Z5"/>
<dbReference type="Proteomes" id="UP000790787">
    <property type="component" value="Chromosome 22"/>
</dbReference>
<dbReference type="GeneID" id="107803410"/>
<evidence type="ECO:0000313" key="2">
    <source>
        <dbReference type="RefSeq" id="XP_016482610.1"/>
    </source>
</evidence>
<gene>
    <name evidence="2" type="primary">LOC107803410</name>
</gene>
<keyword evidence="1" id="KW-1185">Reference proteome</keyword>
<reference evidence="2" key="2">
    <citation type="submission" date="2025-08" db="UniProtKB">
        <authorList>
            <consortium name="RefSeq"/>
        </authorList>
    </citation>
    <scope>IDENTIFICATION</scope>
    <source>
        <tissue evidence="2">Leaf</tissue>
    </source>
</reference>
<protein>
    <submittedName>
        <fullName evidence="2">Uncharacterized protein LOC107803410</fullName>
    </submittedName>
</protein>
<dbReference type="AlphaFoldDB" id="A0A1S4B0Z5"/>
<evidence type="ECO:0000313" key="1">
    <source>
        <dbReference type="Proteomes" id="UP000790787"/>
    </source>
</evidence>
<dbReference type="Pfam" id="PF14223">
    <property type="entry name" value="Retrotran_gag_2"/>
    <property type="match status" value="1"/>
</dbReference>
<dbReference type="PANTHER" id="PTHR35317:SF42">
    <property type="entry name" value="RETROTRANSPOSON GAG DOMAIN-CONTAINING PROTEIN"/>
    <property type="match status" value="1"/>
</dbReference>
<dbReference type="OMA" id="YKKWIAK"/>
<accession>A0A1S4B0Z5</accession>
<sequence length="196" mass="22489">MDLDFALIEQKPTEPTTTNIADEKTKYKKWMKANKLSLMIINRFIYDHTKGVIDDNGNTKDFLSAIGQKFLEFDKAKIGSLIDSLYTIKYDLVGSVRDHIIKLVIIATKLNNLGVTIIDDFLVQQFLRSLTEQLNQLKTTYNAQKDMWSIDELITVCVVEEEMIQKEKVEGVVNLVSSFRSADYPSYKRKGGPKFH</sequence>
<proteinExistence type="predicted"/>
<organism evidence="1 2">
    <name type="scientific">Nicotiana tabacum</name>
    <name type="common">Common tobacco</name>
    <dbReference type="NCBI Taxonomy" id="4097"/>
    <lineage>
        <taxon>Eukaryota</taxon>
        <taxon>Viridiplantae</taxon>
        <taxon>Streptophyta</taxon>
        <taxon>Embryophyta</taxon>
        <taxon>Tracheophyta</taxon>
        <taxon>Spermatophyta</taxon>
        <taxon>Magnoliopsida</taxon>
        <taxon>eudicotyledons</taxon>
        <taxon>Gunneridae</taxon>
        <taxon>Pentapetalae</taxon>
        <taxon>asterids</taxon>
        <taxon>lamiids</taxon>
        <taxon>Solanales</taxon>
        <taxon>Solanaceae</taxon>
        <taxon>Nicotianoideae</taxon>
        <taxon>Nicotianeae</taxon>
        <taxon>Nicotiana</taxon>
    </lineage>
</organism>
<dbReference type="RefSeq" id="XP_016482610.1">
    <property type="nucleotide sequence ID" value="XM_016627124.1"/>
</dbReference>
<dbReference type="OrthoDB" id="1166448at2759"/>
<name>A0A1S4B0Z5_TOBAC</name>
<dbReference type="PANTHER" id="PTHR35317">
    <property type="entry name" value="OS04G0629600 PROTEIN"/>
    <property type="match status" value="1"/>
</dbReference>
<dbReference type="KEGG" id="nta:107803410"/>